<proteinExistence type="predicted"/>
<keyword evidence="2" id="KW-1185">Reference proteome</keyword>
<gene>
    <name evidence="1" type="primary">57</name>
    <name evidence="1" type="ORF">PBI_BACHITA_57</name>
</gene>
<dbReference type="RefSeq" id="YP_009276168.1">
    <property type="nucleotide sequence ID" value="NC_030936.1"/>
</dbReference>
<name>A0A161HTD8_9CAUD</name>
<sequence length="360" mass="37372">MATYNDLFGEPVDVLHPAVRVYAVDDNEGGVPLRHLSISITPGEGILELPRGLPGPPGDKGEAAVPFLHMGDRSAAHIAALQLGPSDAGKTYRNLDTNDMHYWSGTYWVVFADAFGAQGPEGPSGRISAVSIETLDKDDDPVASLTGAPGSQVLHIGIPAVPGPKGDTGPAAAIQSASDYDNSVAPEDGSVVTYDAVSGKWKPYSAPKIRHYSLPSASFTNTGLRLTENHQVLAELPLEPLTFPTALYVTGHFLVNQFNTSQMAIEARVGGTGASGDGVTVAKGIALPGVGEQMVTVTPHFSTAASPSMSTAPGSYVGIIPANHSGNAGKVWVVMSRVGGIGGWEVKGAHAQLSVMRHPI</sequence>
<dbReference type="GeneID" id="28802636"/>
<dbReference type="EMBL" id="KU998247">
    <property type="protein sequence ID" value="ANA86733.1"/>
    <property type="molecule type" value="Genomic_DNA"/>
</dbReference>
<protein>
    <submittedName>
        <fullName evidence="1">Minor tail protein</fullName>
    </submittedName>
</protein>
<evidence type="ECO:0000313" key="2">
    <source>
        <dbReference type="Proteomes" id="UP000201796"/>
    </source>
</evidence>
<reference evidence="1 2" key="1">
    <citation type="submission" date="2016-03" db="EMBL/GenBank/DDBJ databases">
        <authorList>
            <person name="Montgomery M.T."/>
            <person name="Guerrero C.A."/>
            <person name="Mavrich T.N."/>
            <person name="Pope W.H."/>
            <person name="Garlena R.A."/>
            <person name="Russell D.A."/>
            <person name="Jacobs-Sera D."/>
            <person name="Hendrix R.W."/>
            <person name="Hatfull G.F."/>
        </authorList>
    </citation>
    <scope>NUCLEOTIDE SEQUENCE [LARGE SCALE GENOMIC DNA]</scope>
</reference>
<dbReference type="Proteomes" id="UP000201796">
    <property type="component" value="Segment"/>
</dbReference>
<dbReference type="KEGG" id="vg:28802636"/>
<accession>A0A161HTD8</accession>
<organism evidence="1 2">
    <name type="scientific">Gordonia phage Bachita</name>
    <dbReference type="NCBI Taxonomy" id="1838061"/>
    <lineage>
        <taxon>Viruses</taxon>
        <taxon>Duplodnaviria</taxon>
        <taxon>Heunggongvirae</taxon>
        <taxon>Uroviricota</taxon>
        <taxon>Caudoviricetes</taxon>
        <taxon>Smoothievirus</taxon>
        <taxon>Smoothievirus bachita</taxon>
    </lineage>
</organism>
<evidence type="ECO:0000313" key="1">
    <source>
        <dbReference type="EMBL" id="ANA86733.1"/>
    </source>
</evidence>